<dbReference type="Gene3D" id="3.40.630.30">
    <property type="match status" value="1"/>
</dbReference>
<evidence type="ECO:0000259" key="1">
    <source>
        <dbReference type="PROSITE" id="PS51186"/>
    </source>
</evidence>
<dbReference type="PANTHER" id="PTHR43451:SF1">
    <property type="entry name" value="ACETYLTRANSFERASE"/>
    <property type="match status" value="1"/>
</dbReference>
<keyword evidence="3" id="KW-1185">Reference proteome</keyword>
<dbReference type="Pfam" id="PF13673">
    <property type="entry name" value="Acetyltransf_10"/>
    <property type="match status" value="1"/>
</dbReference>
<organism evidence="2 3">
    <name type="scientific">Metabacillus indicus</name>
    <name type="common">Bacillus indicus</name>
    <dbReference type="NCBI Taxonomy" id="246786"/>
    <lineage>
        <taxon>Bacteria</taxon>
        <taxon>Bacillati</taxon>
        <taxon>Bacillota</taxon>
        <taxon>Bacilli</taxon>
        <taxon>Bacillales</taxon>
        <taxon>Bacillaceae</taxon>
        <taxon>Metabacillus</taxon>
    </lineage>
</organism>
<dbReference type="InterPro" id="IPR000182">
    <property type="entry name" value="GNAT_dom"/>
</dbReference>
<dbReference type="PANTHER" id="PTHR43451">
    <property type="entry name" value="ACETYLTRANSFERASE (GNAT) FAMILY PROTEIN"/>
    <property type="match status" value="1"/>
</dbReference>
<sequence length="154" mass="17616">MKIRLFEEKDLEEVINLYIDTVCEINGRDYSSDHIHALAPKRLDHYENWGDLLTVNTTLLAVKNKKITGFGTLTHNGDIHFLYSHKDHQSTGTGSAILQALEKTARDAGHKKVTVSTGITARPFFMNRGYSVLTEHYVSIDPMLFIQYKMKKYL</sequence>
<dbReference type="AlphaFoldDB" id="A0A084H304"/>
<comment type="caution">
    <text evidence="2">The sequence shown here is derived from an EMBL/GenBank/DDBJ whole genome shotgun (WGS) entry which is preliminary data.</text>
</comment>
<gene>
    <name evidence="2" type="ORF">GS18_0203285</name>
</gene>
<dbReference type="GO" id="GO:0016747">
    <property type="term" value="F:acyltransferase activity, transferring groups other than amino-acyl groups"/>
    <property type="evidence" value="ECO:0007669"/>
    <property type="project" value="InterPro"/>
</dbReference>
<dbReference type="EMBL" id="JNVC02000001">
    <property type="protein sequence ID" value="KEZ53966.1"/>
    <property type="molecule type" value="Genomic_DNA"/>
</dbReference>
<accession>A0A084H304</accession>
<evidence type="ECO:0000313" key="3">
    <source>
        <dbReference type="Proteomes" id="UP000028549"/>
    </source>
</evidence>
<dbReference type="STRING" id="246786.GS18_0203285"/>
<dbReference type="OrthoDB" id="424368at2"/>
<dbReference type="SUPFAM" id="SSF55729">
    <property type="entry name" value="Acyl-CoA N-acyltransferases (Nat)"/>
    <property type="match status" value="1"/>
</dbReference>
<name>A0A084H304_METID</name>
<dbReference type="RefSeq" id="WP_029565483.1">
    <property type="nucleotide sequence ID" value="NZ_JBBJSM010000008.1"/>
</dbReference>
<dbReference type="PROSITE" id="PS51186">
    <property type="entry name" value="GNAT"/>
    <property type="match status" value="1"/>
</dbReference>
<reference evidence="2 3" key="1">
    <citation type="journal article" date="2005" name="Int. J. Syst. Evol. Microbiol.">
        <title>Bacillus cibi sp. nov., isolated from jeotgal, a traditional Korean fermented seafood.</title>
        <authorList>
            <person name="Yoon J.H."/>
            <person name="Lee C.H."/>
            <person name="Oh T.K."/>
        </authorList>
    </citation>
    <scope>NUCLEOTIDE SEQUENCE [LARGE SCALE GENOMIC DNA]</scope>
    <source>
        <strain evidence="2 3">DSM 16189</strain>
    </source>
</reference>
<evidence type="ECO:0000313" key="2">
    <source>
        <dbReference type="EMBL" id="KEZ53966.1"/>
    </source>
</evidence>
<protein>
    <recommendedName>
        <fullName evidence="1">N-acetyltransferase domain-containing protein</fullName>
    </recommendedName>
</protein>
<proteinExistence type="predicted"/>
<dbReference type="Proteomes" id="UP000028549">
    <property type="component" value="Unassembled WGS sequence"/>
</dbReference>
<feature type="domain" description="N-acetyltransferase" evidence="1">
    <location>
        <begin position="1"/>
        <end position="154"/>
    </location>
</feature>
<dbReference type="InterPro" id="IPR052564">
    <property type="entry name" value="N-acetyltrans/Recomb-assoc"/>
</dbReference>
<dbReference type="CDD" id="cd04301">
    <property type="entry name" value="NAT_SF"/>
    <property type="match status" value="1"/>
</dbReference>
<dbReference type="InterPro" id="IPR016181">
    <property type="entry name" value="Acyl_CoA_acyltransferase"/>
</dbReference>